<organism evidence="1">
    <name type="scientific">marine sediment metagenome</name>
    <dbReference type="NCBI Taxonomy" id="412755"/>
    <lineage>
        <taxon>unclassified sequences</taxon>
        <taxon>metagenomes</taxon>
        <taxon>ecological metagenomes</taxon>
    </lineage>
</organism>
<reference evidence="1" key="1">
    <citation type="journal article" date="2015" name="Nature">
        <title>Complex archaea that bridge the gap between prokaryotes and eukaryotes.</title>
        <authorList>
            <person name="Spang A."/>
            <person name="Saw J.H."/>
            <person name="Jorgensen S.L."/>
            <person name="Zaremba-Niedzwiedzka K."/>
            <person name="Martijn J."/>
            <person name="Lind A.E."/>
            <person name="van Eijk R."/>
            <person name="Schleper C."/>
            <person name="Guy L."/>
            <person name="Ettema T.J."/>
        </authorList>
    </citation>
    <scope>NUCLEOTIDE SEQUENCE</scope>
</reference>
<dbReference type="EMBL" id="LAZR01003972">
    <property type="protein sequence ID" value="KKN12979.1"/>
    <property type="molecule type" value="Genomic_DNA"/>
</dbReference>
<gene>
    <name evidence="1" type="ORF">LCGC14_1011010</name>
</gene>
<sequence>MSIYMEQHYEDVAKILSKDARTVEIVTEDIARDFADLFAADDPLTCLHCGQEAIELGDTCPVGGGIGAPHAHTQGFNREQFLEACGLDPKQEKPRNLGFHQ</sequence>
<dbReference type="AlphaFoldDB" id="A0A0F9N4R9"/>
<comment type="caution">
    <text evidence="1">The sequence shown here is derived from an EMBL/GenBank/DDBJ whole genome shotgun (WGS) entry which is preliminary data.</text>
</comment>
<protein>
    <submittedName>
        <fullName evidence="1">Uncharacterized protein</fullName>
    </submittedName>
</protein>
<evidence type="ECO:0000313" key="1">
    <source>
        <dbReference type="EMBL" id="KKN12979.1"/>
    </source>
</evidence>
<name>A0A0F9N4R9_9ZZZZ</name>
<proteinExistence type="predicted"/>
<accession>A0A0F9N4R9</accession>